<name>A0A759JZG7_SALER</name>
<keyword evidence="1" id="KW-0732">Signal</keyword>
<feature type="signal peptide" evidence="1">
    <location>
        <begin position="1"/>
        <end position="24"/>
    </location>
</feature>
<evidence type="ECO:0000313" key="2">
    <source>
        <dbReference type="EMBL" id="HAG1883078.1"/>
    </source>
</evidence>
<reference evidence="2" key="1">
    <citation type="journal article" date="2018" name="Genome Biol.">
        <title>SKESA: strategic k-mer extension for scrupulous assemblies.</title>
        <authorList>
            <person name="Souvorov A."/>
            <person name="Agarwala R."/>
            <person name="Lipman D.J."/>
        </authorList>
    </citation>
    <scope>NUCLEOTIDE SEQUENCE</scope>
    <source>
        <strain evidence="3">MA.CK_98/00010293</strain>
        <strain evidence="2">MA.CK_98/00011463</strain>
    </source>
</reference>
<evidence type="ECO:0008006" key="4">
    <source>
        <dbReference type="Google" id="ProtNLM"/>
    </source>
</evidence>
<evidence type="ECO:0000313" key="3">
    <source>
        <dbReference type="EMBL" id="HAG5358968.1"/>
    </source>
</evidence>
<evidence type="ECO:0000256" key="1">
    <source>
        <dbReference type="SAM" id="SignalP"/>
    </source>
</evidence>
<comment type="caution">
    <text evidence="2">The sequence shown here is derived from an EMBL/GenBank/DDBJ whole genome shotgun (WGS) entry which is preliminary data.</text>
</comment>
<reference evidence="2" key="2">
    <citation type="submission" date="2020-02" db="EMBL/GenBank/DDBJ databases">
        <authorList>
            <consortium name="NCBI Pathogen Detection Project"/>
        </authorList>
    </citation>
    <scope>NUCLEOTIDE SEQUENCE</scope>
    <source>
        <strain evidence="3">MA.CK_98/00010293</strain>
        <strain evidence="2">MA.CK_98/00011463</strain>
    </source>
</reference>
<sequence length="77" mass="9037">MFTKRHAYLLPLLSMLIFVGALHSARSNAVLPDKLYATQHFEEAVDTLHDIRDALHRSIDDIWYDRQKEVKPVYNNK</sequence>
<proteinExistence type="predicted"/>
<dbReference type="AlphaFoldDB" id="A0A759JZG7"/>
<dbReference type="EMBL" id="DAAXOF010000030">
    <property type="protein sequence ID" value="HAG1883078.1"/>
    <property type="molecule type" value="Genomic_DNA"/>
</dbReference>
<feature type="chain" id="PRO_5036198561" description="Secreted protein" evidence="1">
    <location>
        <begin position="25"/>
        <end position="77"/>
    </location>
</feature>
<dbReference type="EMBL" id="DAAYQT010000030">
    <property type="protein sequence ID" value="HAG5358968.1"/>
    <property type="molecule type" value="Genomic_DNA"/>
</dbReference>
<organism evidence="2">
    <name type="scientific">Salmonella enterica</name>
    <name type="common">Salmonella choleraesuis</name>
    <dbReference type="NCBI Taxonomy" id="28901"/>
    <lineage>
        <taxon>Bacteria</taxon>
        <taxon>Pseudomonadati</taxon>
        <taxon>Pseudomonadota</taxon>
        <taxon>Gammaproteobacteria</taxon>
        <taxon>Enterobacterales</taxon>
        <taxon>Enterobacteriaceae</taxon>
        <taxon>Salmonella</taxon>
    </lineage>
</organism>
<gene>
    <name evidence="3" type="ORF">G8O64_004666</name>
    <name evidence="2" type="ORF">G8V93_004658</name>
</gene>
<accession>A0A759JZG7</accession>
<protein>
    <recommendedName>
        <fullName evidence="4">Secreted protein</fullName>
    </recommendedName>
</protein>